<name>A0A3M7QUD2_BRAPC</name>
<gene>
    <name evidence="2" type="ORF">BpHYR1_005681</name>
</gene>
<dbReference type="GO" id="GO:0008356">
    <property type="term" value="P:asymmetric cell division"/>
    <property type="evidence" value="ECO:0007669"/>
    <property type="project" value="InterPro"/>
</dbReference>
<organism evidence="2 3">
    <name type="scientific">Brachionus plicatilis</name>
    <name type="common">Marine rotifer</name>
    <name type="synonym">Brachionus muelleri</name>
    <dbReference type="NCBI Taxonomy" id="10195"/>
    <lineage>
        <taxon>Eukaryota</taxon>
        <taxon>Metazoa</taxon>
        <taxon>Spiralia</taxon>
        <taxon>Gnathifera</taxon>
        <taxon>Rotifera</taxon>
        <taxon>Eurotatoria</taxon>
        <taxon>Monogononta</taxon>
        <taxon>Pseudotrocha</taxon>
        <taxon>Ploima</taxon>
        <taxon>Brachionidae</taxon>
        <taxon>Brachionus</taxon>
    </lineage>
</organism>
<evidence type="ECO:0000313" key="2">
    <source>
        <dbReference type="EMBL" id="RNA14598.1"/>
    </source>
</evidence>
<proteinExistence type="predicted"/>
<dbReference type="GO" id="GO:0000132">
    <property type="term" value="P:establishment of mitotic spindle orientation"/>
    <property type="evidence" value="ECO:0007669"/>
    <property type="project" value="TreeGrafter"/>
</dbReference>
<reference evidence="2 3" key="1">
    <citation type="journal article" date="2018" name="Sci. Rep.">
        <title>Genomic signatures of local adaptation to the degree of environmental predictability in rotifers.</title>
        <authorList>
            <person name="Franch-Gras L."/>
            <person name="Hahn C."/>
            <person name="Garcia-Roger E.M."/>
            <person name="Carmona M.J."/>
            <person name="Serra M."/>
            <person name="Gomez A."/>
        </authorList>
    </citation>
    <scope>NUCLEOTIDE SEQUENCE [LARGE SCALE GENOMIC DNA]</scope>
    <source>
        <strain evidence="2">HYR1</strain>
    </source>
</reference>
<dbReference type="STRING" id="10195.A0A3M7QUD2"/>
<dbReference type="Proteomes" id="UP000276133">
    <property type="component" value="Unassembled WGS sequence"/>
</dbReference>
<dbReference type="PANTHER" id="PTHR21386:SF0">
    <property type="entry name" value="PROTEIN INSCUTEABLE HOMOLOG"/>
    <property type="match status" value="1"/>
</dbReference>
<evidence type="ECO:0000259" key="1">
    <source>
        <dbReference type="Pfam" id="PF19427"/>
    </source>
</evidence>
<feature type="domain" description="Protein inscuteable homologue C-terminal" evidence="1">
    <location>
        <begin position="2"/>
        <end position="74"/>
    </location>
</feature>
<dbReference type="EMBL" id="REGN01005155">
    <property type="protein sequence ID" value="RNA14598.1"/>
    <property type="molecule type" value="Genomic_DNA"/>
</dbReference>
<comment type="caution">
    <text evidence="2">The sequence shown here is derived from an EMBL/GenBank/DDBJ whole genome shotgun (WGS) entry which is preliminary data.</text>
</comment>
<dbReference type="GO" id="GO:0008093">
    <property type="term" value="F:cytoskeletal anchor activity"/>
    <property type="evidence" value="ECO:0007669"/>
    <property type="project" value="TreeGrafter"/>
</dbReference>
<dbReference type="Pfam" id="PF19427">
    <property type="entry name" value="Insc_C"/>
    <property type="match status" value="1"/>
</dbReference>
<dbReference type="GO" id="GO:0009786">
    <property type="term" value="P:regulation of asymmetric cell division"/>
    <property type="evidence" value="ECO:0007669"/>
    <property type="project" value="TreeGrafter"/>
</dbReference>
<dbReference type="PANTHER" id="PTHR21386">
    <property type="entry name" value="INSCUTEABLE"/>
    <property type="match status" value="1"/>
</dbReference>
<dbReference type="GO" id="GO:0045179">
    <property type="term" value="C:apical cortex"/>
    <property type="evidence" value="ECO:0007669"/>
    <property type="project" value="TreeGrafter"/>
</dbReference>
<dbReference type="AlphaFoldDB" id="A0A3M7QUD2"/>
<evidence type="ECO:0000313" key="3">
    <source>
        <dbReference type="Proteomes" id="UP000276133"/>
    </source>
</evidence>
<accession>A0A3M7QUD2</accession>
<keyword evidence="3" id="KW-1185">Reference proteome</keyword>
<dbReference type="GO" id="GO:0045176">
    <property type="term" value="P:apical protein localization"/>
    <property type="evidence" value="ECO:0007669"/>
    <property type="project" value="TreeGrafter"/>
</dbReference>
<protein>
    <submittedName>
        <fullName evidence="2">Inscuteable-like protein</fullName>
    </submittedName>
</protein>
<sequence>MIISRISFLCRNANERNNSDSVLVACLAALRQIAISSESLESSALLIEADIQQLIKPKANESFLQCSSNEESYVNFACCKIKESKRCLKLSLWEIFIYFRRFFAVHFKSKKVEN</sequence>
<dbReference type="InterPro" id="IPR045789">
    <property type="entry name" value="Insc_C"/>
</dbReference>
<dbReference type="OrthoDB" id="5796379at2759"/>
<dbReference type="InterPro" id="IPR039921">
    <property type="entry name" value="Inscuteable"/>
</dbReference>